<accession>A0ABX3NMN7</accession>
<comment type="caution">
    <text evidence="1">The sequence shown here is derived from an EMBL/GenBank/DDBJ whole genome shotgun (WGS) entry which is preliminary data.</text>
</comment>
<dbReference type="RefSeq" id="WP_014217982.1">
    <property type="nucleotide sequence ID" value="NZ_LWBO01000077.1"/>
</dbReference>
<organism evidence="1 2">
    <name type="scientific">Niastella koreensis</name>
    <dbReference type="NCBI Taxonomy" id="354356"/>
    <lineage>
        <taxon>Bacteria</taxon>
        <taxon>Pseudomonadati</taxon>
        <taxon>Bacteroidota</taxon>
        <taxon>Chitinophagia</taxon>
        <taxon>Chitinophagales</taxon>
        <taxon>Chitinophagaceae</taxon>
        <taxon>Niastella</taxon>
    </lineage>
</organism>
<dbReference type="PROSITE" id="PS51257">
    <property type="entry name" value="PROKAR_LIPOPROTEIN"/>
    <property type="match status" value="1"/>
</dbReference>
<dbReference type="EMBL" id="LWBO01000077">
    <property type="protein sequence ID" value="OQP40135.1"/>
    <property type="molecule type" value="Genomic_DNA"/>
</dbReference>
<reference evidence="1 2" key="1">
    <citation type="submission" date="2016-04" db="EMBL/GenBank/DDBJ databases">
        <authorList>
            <person name="Chen L."/>
            <person name="Zhuang W."/>
            <person name="Wang G."/>
        </authorList>
    </citation>
    <scope>NUCLEOTIDE SEQUENCE [LARGE SCALE GENOMIC DNA]</scope>
    <source>
        <strain evidence="2">GR20</strain>
    </source>
</reference>
<evidence type="ECO:0000313" key="2">
    <source>
        <dbReference type="Proteomes" id="UP000192277"/>
    </source>
</evidence>
<protein>
    <recommendedName>
        <fullName evidence="3">Lipocalin-like domain-containing protein</fullName>
    </recommendedName>
</protein>
<name>A0ABX3NMN7_9BACT</name>
<sequence length="140" mass="15538">MKKAVLGLAVVTALIIAGCSKSDDGGDSREKAIRGKWTPVSIKIEFSDLSNNTSGTTYGVVTPGDYVDFRADGKVYTYRKDNANQGVDPYDTMPYRFTPQFCIIGQDSMMLGALTKDSLVLYQQHNTPPQYWQATHIFKK</sequence>
<evidence type="ECO:0000313" key="1">
    <source>
        <dbReference type="EMBL" id="OQP40135.1"/>
    </source>
</evidence>
<gene>
    <name evidence="1" type="ORF">A4D02_14475</name>
</gene>
<evidence type="ECO:0008006" key="3">
    <source>
        <dbReference type="Google" id="ProtNLM"/>
    </source>
</evidence>
<proteinExistence type="predicted"/>
<keyword evidence="2" id="KW-1185">Reference proteome</keyword>
<dbReference type="Proteomes" id="UP000192277">
    <property type="component" value="Unassembled WGS sequence"/>
</dbReference>